<protein>
    <submittedName>
        <fullName evidence="11">PspC domain-containing protein</fullName>
    </submittedName>
</protein>
<evidence type="ECO:0000259" key="9">
    <source>
        <dbReference type="Pfam" id="PF22571"/>
    </source>
</evidence>
<evidence type="ECO:0000256" key="6">
    <source>
        <dbReference type="SAM" id="MobiDB-lite"/>
    </source>
</evidence>
<sequence>MKKTVNINLAGTFFHIDEDAFGKLQRYLQAIKRSLTEPQGSDEIMRDIEARIAELFSEKVETTSQVISLKELDEVIAVMGQPEDYSVDEELFEETPPAASHHRRYDTSYKQLFRDVDNKFISGVSSGLAHYLRIDALWVRLIWILLTFITSGLAIPVYILMWILVPAAVTTSDKLKMTGEPINISNIEKKFKEGYESVADKVKNADYDKYGQKVKSGASGFFSGLGNVLLVVLKIFVKLFGLFLIFVAISVLLGLVVGLFTLGSLDLWGSGEVMDYVSAVIETSTTPVWLISLLAFLAISIPFFALLILGLKIMFNNLKSIGTPAKIILAVLWFLSIIGILIFGVRMTTEKAYDNSVISERTLNIKAGDTLTLYMNANKLYDNEVYRNSGFEIKYNDAEDKVIYSNDIRLIVKSTRDSIAKLSVEKLAEGNSFLNAKKRAEAIDYTYSFENNSLRLDGYFITDLENRFRDQEVEIIVYLPIGTVLFADSTTKSFHRNYSSSGDILNVGDEEYHLLILDKETQCLDCPESEEVEENTEASESDADPENTTQNQTWEQEVESSFDDDTTSEASAVKDTLTIKTETNENI</sequence>
<proteinExistence type="predicted"/>
<feature type="transmembrane region" description="Helical" evidence="7">
    <location>
        <begin position="217"/>
        <end position="236"/>
    </location>
</feature>
<accession>A0ABW2MXN0</accession>
<keyword evidence="5 7" id="KW-0472">Membrane</keyword>
<feature type="domain" description="PspC-related transmembrane region" evidence="9">
    <location>
        <begin position="207"/>
        <end position="349"/>
    </location>
</feature>
<dbReference type="Proteomes" id="UP001596415">
    <property type="component" value="Unassembled WGS sequence"/>
</dbReference>
<keyword evidence="3 7" id="KW-0812">Transmembrane</keyword>
<dbReference type="Pfam" id="PF22571">
    <property type="entry name" value="LiaI-LiaF-TM_PspC"/>
    <property type="match status" value="1"/>
</dbReference>
<feature type="domain" description="PspC-related ToastRack" evidence="10">
    <location>
        <begin position="396"/>
        <end position="528"/>
    </location>
</feature>
<feature type="domain" description="Phage shock protein PspC N-terminal" evidence="8">
    <location>
        <begin position="110"/>
        <end position="167"/>
    </location>
</feature>
<feature type="transmembrane region" description="Helical" evidence="7">
    <location>
        <begin position="327"/>
        <end position="345"/>
    </location>
</feature>
<evidence type="ECO:0000256" key="7">
    <source>
        <dbReference type="SAM" id="Phobius"/>
    </source>
</evidence>
<evidence type="ECO:0000313" key="11">
    <source>
        <dbReference type="EMBL" id="MFC7358292.1"/>
    </source>
</evidence>
<evidence type="ECO:0000256" key="4">
    <source>
        <dbReference type="ARBA" id="ARBA00022989"/>
    </source>
</evidence>
<feature type="compositionally biased region" description="Acidic residues" evidence="6">
    <location>
        <begin position="556"/>
        <end position="567"/>
    </location>
</feature>
<feature type="compositionally biased region" description="Acidic residues" evidence="6">
    <location>
        <begin position="527"/>
        <end position="545"/>
    </location>
</feature>
<dbReference type="EMBL" id="JBHTBN010000006">
    <property type="protein sequence ID" value="MFC7358292.1"/>
    <property type="molecule type" value="Genomic_DNA"/>
</dbReference>
<dbReference type="Pfam" id="PF04024">
    <property type="entry name" value="PspC"/>
    <property type="match status" value="1"/>
</dbReference>
<dbReference type="InterPro" id="IPR054321">
    <property type="entry name" value="PspC-rel_TM"/>
</dbReference>
<dbReference type="Pfam" id="PF22744">
    <property type="entry name" value="Toast-rack_PspC-Cterm"/>
    <property type="match status" value="1"/>
</dbReference>
<evidence type="ECO:0000313" key="12">
    <source>
        <dbReference type="Proteomes" id="UP001596415"/>
    </source>
</evidence>
<evidence type="ECO:0000256" key="3">
    <source>
        <dbReference type="ARBA" id="ARBA00022692"/>
    </source>
</evidence>
<comment type="caution">
    <text evidence="11">The sequence shown here is derived from an EMBL/GenBank/DDBJ whole genome shotgun (WGS) entry which is preliminary data.</text>
</comment>
<feature type="compositionally biased region" description="Polar residues" evidence="6">
    <location>
        <begin position="578"/>
        <end position="587"/>
    </location>
</feature>
<evidence type="ECO:0000256" key="2">
    <source>
        <dbReference type="ARBA" id="ARBA00022475"/>
    </source>
</evidence>
<dbReference type="InterPro" id="IPR007168">
    <property type="entry name" value="Phageshock_PspC_N"/>
</dbReference>
<evidence type="ECO:0000256" key="5">
    <source>
        <dbReference type="ARBA" id="ARBA00023136"/>
    </source>
</evidence>
<evidence type="ECO:0000256" key="1">
    <source>
        <dbReference type="ARBA" id="ARBA00004162"/>
    </source>
</evidence>
<feature type="region of interest" description="Disordered" evidence="6">
    <location>
        <begin position="527"/>
        <end position="587"/>
    </location>
</feature>
<dbReference type="InterPro" id="IPR052027">
    <property type="entry name" value="PspC"/>
</dbReference>
<evidence type="ECO:0000259" key="10">
    <source>
        <dbReference type="Pfam" id="PF22744"/>
    </source>
</evidence>
<dbReference type="InterPro" id="IPR054319">
    <property type="entry name" value="PspC-rel_ToastRack"/>
</dbReference>
<dbReference type="RefSeq" id="WP_380218228.1">
    <property type="nucleotide sequence ID" value="NZ_JBHTBN010000006.1"/>
</dbReference>
<gene>
    <name evidence="11" type="ORF">ACFQO1_11380</name>
</gene>
<name>A0ABW2MXN0_9FLAO</name>
<keyword evidence="12" id="KW-1185">Reference proteome</keyword>
<feature type="transmembrane region" description="Helical" evidence="7">
    <location>
        <begin position="141"/>
        <end position="165"/>
    </location>
</feature>
<organism evidence="11 12">
    <name type="scientific">Jejudonia soesokkakensis</name>
    <dbReference type="NCBI Taxonomy" id="1323432"/>
    <lineage>
        <taxon>Bacteria</taxon>
        <taxon>Pseudomonadati</taxon>
        <taxon>Bacteroidota</taxon>
        <taxon>Flavobacteriia</taxon>
        <taxon>Flavobacteriales</taxon>
        <taxon>Flavobacteriaceae</taxon>
        <taxon>Jejudonia</taxon>
    </lineage>
</organism>
<reference evidence="12" key="1">
    <citation type="journal article" date="2019" name="Int. J. Syst. Evol. Microbiol.">
        <title>The Global Catalogue of Microorganisms (GCM) 10K type strain sequencing project: providing services to taxonomists for standard genome sequencing and annotation.</title>
        <authorList>
            <consortium name="The Broad Institute Genomics Platform"/>
            <consortium name="The Broad Institute Genome Sequencing Center for Infectious Disease"/>
            <person name="Wu L."/>
            <person name="Ma J."/>
        </authorList>
    </citation>
    <scope>NUCLEOTIDE SEQUENCE [LARGE SCALE GENOMIC DNA]</scope>
    <source>
        <strain evidence="12">CGMCC 1.16306</strain>
    </source>
</reference>
<evidence type="ECO:0000259" key="8">
    <source>
        <dbReference type="Pfam" id="PF04024"/>
    </source>
</evidence>
<dbReference type="PANTHER" id="PTHR33885:SF3">
    <property type="entry name" value="PHAGE SHOCK PROTEIN C"/>
    <property type="match status" value="1"/>
</dbReference>
<dbReference type="PANTHER" id="PTHR33885">
    <property type="entry name" value="PHAGE SHOCK PROTEIN C"/>
    <property type="match status" value="1"/>
</dbReference>
<keyword evidence="4 7" id="KW-1133">Transmembrane helix</keyword>
<feature type="transmembrane region" description="Helical" evidence="7">
    <location>
        <begin position="288"/>
        <end position="315"/>
    </location>
</feature>
<feature type="compositionally biased region" description="Polar residues" evidence="6">
    <location>
        <begin position="546"/>
        <end position="555"/>
    </location>
</feature>
<comment type="subcellular location">
    <subcellularLocation>
        <location evidence="1">Cell membrane</location>
        <topology evidence="1">Single-pass membrane protein</topology>
    </subcellularLocation>
</comment>
<keyword evidence="2" id="KW-1003">Cell membrane</keyword>
<feature type="transmembrane region" description="Helical" evidence="7">
    <location>
        <begin position="243"/>
        <end position="268"/>
    </location>
</feature>